<accession>S6AKL5</accession>
<feature type="domain" description="Nucleotide modification associated" evidence="1">
    <location>
        <begin position="2"/>
        <end position="265"/>
    </location>
</feature>
<dbReference type="STRING" id="1245471.PCA10_00060"/>
<dbReference type="RefSeq" id="WP_016489950.1">
    <property type="nucleotide sequence ID" value="NC_021499.1"/>
</dbReference>
<keyword evidence="3" id="KW-1185">Reference proteome</keyword>
<dbReference type="AlphaFoldDB" id="S6AKL5"/>
<dbReference type="Pfam" id="PF18754">
    <property type="entry name" value="Nmad3"/>
    <property type="match status" value="1"/>
</dbReference>
<dbReference type="Proteomes" id="UP000015503">
    <property type="component" value="Chromosome"/>
</dbReference>
<organism evidence="2 3">
    <name type="scientific">Metapseudomonas resinovorans NBRC 106553</name>
    <dbReference type="NCBI Taxonomy" id="1245471"/>
    <lineage>
        <taxon>Bacteria</taxon>
        <taxon>Pseudomonadati</taxon>
        <taxon>Pseudomonadota</taxon>
        <taxon>Gammaproteobacteria</taxon>
        <taxon>Pseudomonadales</taxon>
        <taxon>Pseudomonadaceae</taxon>
        <taxon>Metapseudomonas</taxon>
    </lineage>
</organism>
<dbReference type="OrthoDB" id="9772090at2"/>
<protein>
    <recommendedName>
        <fullName evidence="1">Nucleotide modification associated domain-containing protein</fullName>
    </recommendedName>
</protein>
<evidence type="ECO:0000313" key="3">
    <source>
        <dbReference type="Proteomes" id="UP000015503"/>
    </source>
</evidence>
<dbReference type="eggNOG" id="ENOG502Z8V1">
    <property type="taxonomic scope" value="Bacteria"/>
</dbReference>
<name>S6AKL5_METRE</name>
<gene>
    <name evidence="2" type="ORF">PCA10_00060</name>
</gene>
<evidence type="ECO:0000259" key="1">
    <source>
        <dbReference type="Pfam" id="PF18754"/>
    </source>
</evidence>
<sequence length="283" mass="31213">MRIILSRKGFDSSAGGFPSPILPDGRLCSLPIPDPASSVSYSSIDHDGIDLGELLVGLTGEASWRSRGAHLDPDLRADALPRRPGWKPLLGQSGSAQGHLRNEGVVPGDLFLFFGSFRSVQTMKDGWRFCPEQTPIQVIWGWLQVSEILKVDELAADAMDWARYHPHFNYAADTTNTLYLARDELRVEGVSTPYPGAGTFRYLHERLQLTVPGSRPQTRWQLPLCLAPAAGHTGLSFHRNPSRWSLEADRCLLDSAFRGQEFVFDATGQKAVLGWVESLLACG</sequence>
<proteinExistence type="predicted"/>
<dbReference type="EMBL" id="AP013068">
    <property type="protein sequence ID" value="BAN45738.1"/>
    <property type="molecule type" value="Genomic_DNA"/>
</dbReference>
<dbReference type="InterPro" id="IPR041135">
    <property type="entry name" value="Nmad3"/>
</dbReference>
<dbReference type="HOGENOM" id="CLU_086900_0_0_6"/>
<evidence type="ECO:0000313" key="2">
    <source>
        <dbReference type="EMBL" id="BAN45738.1"/>
    </source>
</evidence>
<reference evidence="2 3" key="1">
    <citation type="journal article" date="2013" name="Genome Announc.">
        <title>Complete Genome Sequence of the Carbazole Degrader Pseudomonas resinovorans Strain CA10 (NBRC 106553).</title>
        <authorList>
            <person name="Shintani M."/>
            <person name="Hosoyama A."/>
            <person name="Ohji S."/>
            <person name="Tsuchikane K."/>
            <person name="Takarada H."/>
            <person name="Yamazoe A."/>
            <person name="Fujita N."/>
            <person name="Nojiri H."/>
        </authorList>
    </citation>
    <scope>NUCLEOTIDE SEQUENCE [LARGE SCALE GENOMIC DNA]</scope>
    <source>
        <strain evidence="2 3">NBRC 106553</strain>
    </source>
</reference>
<dbReference type="KEGG" id="pre:PCA10_00060"/>
<dbReference type="PATRIC" id="fig|1245471.3.peg.6"/>